<dbReference type="InterPro" id="IPR052909">
    <property type="entry name" value="Transposase_6_like"/>
</dbReference>
<dbReference type="PANTHER" id="PTHR46637">
    <property type="entry name" value="TIS1421-TRANSPOSASE PROTEIN A"/>
    <property type="match status" value="1"/>
</dbReference>
<reference evidence="2 3" key="1">
    <citation type="submission" date="2018-01" db="EMBL/GenBank/DDBJ databases">
        <title>Genomic Encyclopedia of Type Strains, Phase III (KMG-III): the genomes of soil and plant-associated and newly described type strains.</title>
        <authorList>
            <person name="Whitman W."/>
        </authorList>
    </citation>
    <scope>NUCLEOTIDE SEQUENCE [LARGE SCALE GENOMIC DNA]</scope>
    <source>
        <strain evidence="2 3">JCM 18070</strain>
    </source>
</reference>
<dbReference type="InterPro" id="IPR025161">
    <property type="entry name" value="IS402-like_dom"/>
</dbReference>
<dbReference type="OrthoDB" id="1551210at2"/>
<dbReference type="PANTHER" id="PTHR46637:SF1">
    <property type="entry name" value="BLL5188 PROTEIN"/>
    <property type="match status" value="1"/>
</dbReference>
<dbReference type="EMBL" id="PQGA01000002">
    <property type="protein sequence ID" value="POR55017.1"/>
    <property type="molecule type" value="Genomic_DNA"/>
</dbReference>
<accession>A0A2S4MKX5</accession>
<feature type="domain" description="Insertion element IS402-like" evidence="1">
    <location>
        <begin position="20"/>
        <end position="95"/>
    </location>
</feature>
<organism evidence="2 3">
    <name type="scientific">Paraburkholderia eburnea</name>
    <dbReference type="NCBI Taxonomy" id="1189126"/>
    <lineage>
        <taxon>Bacteria</taxon>
        <taxon>Pseudomonadati</taxon>
        <taxon>Pseudomonadota</taxon>
        <taxon>Betaproteobacteria</taxon>
        <taxon>Burkholderiales</taxon>
        <taxon>Burkholderiaceae</taxon>
        <taxon>Paraburkholderia</taxon>
    </lineage>
</organism>
<dbReference type="AlphaFoldDB" id="A0A2S4MKX5"/>
<keyword evidence="3" id="KW-1185">Reference proteome</keyword>
<protein>
    <submittedName>
        <fullName evidence="2">Transposase</fullName>
    </submittedName>
</protein>
<dbReference type="Pfam" id="PF13340">
    <property type="entry name" value="DUF4096"/>
    <property type="match status" value="1"/>
</dbReference>
<name>A0A2S4MKX5_9BURK</name>
<sequence length="142" mass="16608">MCVRQPHLEYQMQSRPSRELSDAQWRSVEPLFHEIRSSGPRRGRPAHCPRAVFEAILWVLSTGSVWARLPERYPDFRTCHRRFKVWFDAGLVQQAMERLYGDEGVAMCAAMNARMQPWRAPAGRRAPRFPVAFSLRWPLART</sequence>
<evidence type="ECO:0000313" key="3">
    <source>
        <dbReference type="Proteomes" id="UP000237381"/>
    </source>
</evidence>
<proteinExistence type="predicted"/>
<evidence type="ECO:0000259" key="1">
    <source>
        <dbReference type="Pfam" id="PF13340"/>
    </source>
</evidence>
<gene>
    <name evidence="2" type="ORF">B0G62_102628</name>
</gene>
<evidence type="ECO:0000313" key="2">
    <source>
        <dbReference type="EMBL" id="POR55017.1"/>
    </source>
</evidence>
<dbReference type="Proteomes" id="UP000237381">
    <property type="component" value="Unassembled WGS sequence"/>
</dbReference>
<comment type="caution">
    <text evidence="2">The sequence shown here is derived from an EMBL/GenBank/DDBJ whole genome shotgun (WGS) entry which is preliminary data.</text>
</comment>